<evidence type="ECO:0000313" key="2">
    <source>
        <dbReference type="Proteomes" id="UP000050741"/>
    </source>
</evidence>
<dbReference type="AlphaFoldDB" id="A0A183BXQ3"/>
<dbReference type="WBParaSite" id="GPLIN_000539300">
    <property type="protein sequence ID" value="GPLIN_000539300"/>
    <property type="gene ID" value="GPLIN_000539300"/>
</dbReference>
<reference evidence="3" key="2">
    <citation type="submission" date="2016-06" db="UniProtKB">
        <authorList>
            <consortium name="WormBaseParasite"/>
        </authorList>
    </citation>
    <scope>IDENTIFICATION</scope>
</reference>
<sequence>MDRIFGRLFIRSPTTPGKPMPFSSHIVKFEQFNQHLHLGCEAGARKMLIKIGLFLFVLLFVGIIDDVSSCKAENKDYGCCADGCPEGYDPKCNIFGHDCVGCKYEFDPYECTHYKVECSCFYCCDKKYDDICANHCEGCIKDGKGGCPENSDNFNSIGNSSLTLASEAKARGNFDKIDLDKNGGISLSEAIKHLGPKKLGNGRAAGNVAAKDVSWFTKLDRNGNSQIEPEEFDRSLM</sequence>
<dbReference type="Proteomes" id="UP000050741">
    <property type="component" value="Unassembled WGS sequence"/>
</dbReference>
<dbReference type="InterPro" id="IPR011992">
    <property type="entry name" value="EF-hand-dom_pair"/>
</dbReference>
<dbReference type="GO" id="GO:0005509">
    <property type="term" value="F:calcium ion binding"/>
    <property type="evidence" value="ECO:0007669"/>
    <property type="project" value="InterPro"/>
</dbReference>
<organism evidence="2 3">
    <name type="scientific">Globodera pallida</name>
    <name type="common">Potato cyst nematode worm</name>
    <name type="synonym">Heterodera pallida</name>
    <dbReference type="NCBI Taxonomy" id="36090"/>
    <lineage>
        <taxon>Eukaryota</taxon>
        <taxon>Metazoa</taxon>
        <taxon>Ecdysozoa</taxon>
        <taxon>Nematoda</taxon>
        <taxon>Chromadorea</taxon>
        <taxon>Rhabditida</taxon>
        <taxon>Tylenchina</taxon>
        <taxon>Tylenchomorpha</taxon>
        <taxon>Tylenchoidea</taxon>
        <taxon>Heteroderidae</taxon>
        <taxon>Heteroderinae</taxon>
        <taxon>Globodera</taxon>
    </lineage>
</organism>
<dbReference type="PROSITE" id="PS50222">
    <property type="entry name" value="EF_HAND_2"/>
    <property type="match status" value="1"/>
</dbReference>
<dbReference type="SUPFAM" id="SSF47473">
    <property type="entry name" value="EF-hand"/>
    <property type="match status" value="1"/>
</dbReference>
<name>A0A183BXQ3_GLOPA</name>
<reference evidence="2" key="1">
    <citation type="submission" date="2014-05" db="EMBL/GenBank/DDBJ databases">
        <title>The genome and life-stage specific transcriptomes of Globodera pallida elucidate key aspects of plant parasitism by a cyst nematode.</title>
        <authorList>
            <person name="Cotton J.A."/>
            <person name="Lilley C.J."/>
            <person name="Jones L.M."/>
            <person name="Kikuchi T."/>
            <person name="Reid A.J."/>
            <person name="Thorpe P."/>
            <person name="Tsai I.J."/>
            <person name="Beasley H."/>
            <person name="Blok V."/>
            <person name="Cock P.J.A."/>
            <person name="Van den Akker S.E."/>
            <person name="Holroyd N."/>
            <person name="Hunt M."/>
            <person name="Mantelin S."/>
            <person name="Naghra H."/>
            <person name="Pain A."/>
            <person name="Palomares-Rius J.E."/>
            <person name="Zarowiecki M."/>
            <person name="Berriman M."/>
            <person name="Jones J.T."/>
            <person name="Urwin P.E."/>
        </authorList>
    </citation>
    <scope>NUCLEOTIDE SEQUENCE [LARGE SCALE GENOMIC DNA]</scope>
    <source>
        <strain evidence="2">Lindley</strain>
    </source>
</reference>
<proteinExistence type="predicted"/>
<feature type="domain" description="EF-hand" evidence="1">
    <location>
        <begin position="165"/>
        <end position="200"/>
    </location>
</feature>
<protein>
    <submittedName>
        <fullName evidence="3">EF-hand domain-containing protein</fullName>
    </submittedName>
</protein>
<evidence type="ECO:0000259" key="1">
    <source>
        <dbReference type="PROSITE" id="PS50222"/>
    </source>
</evidence>
<dbReference type="InterPro" id="IPR002048">
    <property type="entry name" value="EF_hand_dom"/>
</dbReference>
<keyword evidence="2" id="KW-1185">Reference proteome</keyword>
<accession>A0A183BXQ3</accession>
<evidence type="ECO:0000313" key="3">
    <source>
        <dbReference type="WBParaSite" id="GPLIN_000539300"/>
    </source>
</evidence>
<dbReference type="Pfam" id="PF13202">
    <property type="entry name" value="EF-hand_5"/>
    <property type="match status" value="1"/>
</dbReference>
<dbReference type="Gene3D" id="1.10.238.10">
    <property type="entry name" value="EF-hand"/>
    <property type="match status" value="1"/>
</dbReference>